<dbReference type="EMBL" id="JABBYL010000033">
    <property type="protein sequence ID" value="NMO10053.1"/>
    <property type="molecule type" value="Genomic_DNA"/>
</dbReference>
<evidence type="ECO:0000313" key="1">
    <source>
        <dbReference type="EMBL" id="AUB61158.1"/>
    </source>
</evidence>
<dbReference type="Proteomes" id="UP000591058">
    <property type="component" value="Unassembled WGS sequence"/>
</dbReference>
<reference evidence="1 3" key="1">
    <citation type="submission" date="2016-10" db="EMBL/GenBank/DDBJ databases">
        <title>Comparative genomics between deep and shallow subseafloor isolates.</title>
        <authorList>
            <person name="Ishii S."/>
            <person name="Miller J.R."/>
            <person name="Sutton G."/>
            <person name="Suzuki S."/>
            <person name="Methe B."/>
            <person name="Inagaki F."/>
            <person name="Imachi H."/>
        </authorList>
    </citation>
    <scope>NUCLEOTIDE SEQUENCE [LARGE SCALE GENOMIC DNA]</scope>
    <source>
        <strain evidence="1 3">A8p</strain>
    </source>
</reference>
<dbReference type="RefSeq" id="WP_100907345.1">
    <property type="nucleotide sequence ID" value="NZ_CP017768.1"/>
</dbReference>
<dbReference type="EMBL" id="CP017768">
    <property type="protein sequence ID" value="AUB61158.1"/>
    <property type="molecule type" value="Genomic_DNA"/>
</dbReference>
<dbReference type="Proteomes" id="UP000232631">
    <property type="component" value="Chromosome"/>
</dbReference>
<sequence>MIEVYGAEDSEGNSPLYISFDGRILEIILRSGMHTELARYPINWLKKMEIEDNGDKGRTLKYTMKFQAPVGFFTFVSGGENLGELVDAVNSAINPF</sequence>
<dbReference type="AlphaFoldDB" id="A0A2H4VSU3"/>
<gene>
    <name evidence="1" type="ORF">BK009_11030</name>
    <name evidence="2" type="ORF">HG719_09510</name>
</gene>
<proteinExistence type="predicted"/>
<protein>
    <submittedName>
        <fullName evidence="1">Uncharacterized protein</fullName>
    </submittedName>
</protein>
<reference evidence="2 4" key="2">
    <citation type="submission" date="2020-04" db="EMBL/GenBank/DDBJ databases">
        <title>Draft genome of Methanobacterium subterraneum isolated from animal feces.</title>
        <authorList>
            <person name="Ouboter H.T."/>
            <person name="Berger S."/>
            <person name="Gungor E."/>
            <person name="Jetten M.S.M."/>
            <person name="Welte C.U."/>
        </authorList>
    </citation>
    <scope>NUCLEOTIDE SEQUENCE [LARGE SCALE GENOMIC DNA]</scope>
    <source>
        <strain evidence="2">HO_2020</strain>
    </source>
</reference>
<evidence type="ECO:0000313" key="4">
    <source>
        <dbReference type="Proteomes" id="UP000591058"/>
    </source>
</evidence>
<dbReference type="GeneID" id="35123700"/>
<evidence type="ECO:0000313" key="2">
    <source>
        <dbReference type="EMBL" id="NMO10053.1"/>
    </source>
</evidence>
<evidence type="ECO:0000313" key="3">
    <source>
        <dbReference type="Proteomes" id="UP000232631"/>
    </source>
</evidence>
<keyword evidence="3" id="KW-1185">Reference proteome</keyword>
<accession>A0A2H4VSU3</accession>
<organism evidence="1 3">
    <name type="scientific">Methanobacterium subterraneum</name>
    <dbReference type="NCBI Taxonomy" id="59277"/>
    <lineage>
        <taxon>Archaea</taxon>
        <taxon>Methanobacteriati</taxon>
        <taxon>Methanobacteriota</taxon>
        <taxon>Methanomada group</taxon>
        <taxon>Methanobacteria</taxon>
        <taxon>Methanobacteriales</taxon>
        <taxon>Methanobacteriaceae</taxon>
        <taxon>Methanobacterium</taxon>
    </lineage>
</organism>
<dbReference type="KEGG" id="msub:BK009_11030"/>
<name>A0A2H4VSU3_9EURY</name>